<proteinExistence type="predicted"/>
<name>A0A840V6C6_9BACT</name>
<reference evidence="2 3" key="1">
    <citation type="submission" date="2020-08" db="EMBL/GenBank/DDBJ databases">
        <title>Genomic Encyclopedia of Type Strains, Phase IV (KMG-IV): sequencing the most valuable type-strain genomes for metagenomic binning, comparative biology and taxonomic classification.</title>
        <authorList>
            <person name="Goeker M."/>
        </authorList>
    </citation>
    <scope>NUCLEOTIDE SEQUENCE [LARGE SCALE GENOMIC DNA]</scope>
    <source>
        <strain evidence="2 3">YC6886</strain>
    </source>
</reference>
<keyword evidence="1" id="KW-0472">Membrane</keyword>
<sequence length="123" mass="13884">MSWWNRSVYEQDTELAADLSYPPTASPGKQILLGLLLPCLIGVFAFRGWQNEEIIWFGEHQPDWVRGAPARWIALGYGGAALFCHFRWLWGARGFYRIFELGTILALLMILGGCGTGMVKCFL</sequence>
<protein>
    <submittedName>
        <fullName evidence="2">Uncharacterized protein</fullName>
    </submittedName>
</protein>
<evidence type="ECO:0000313" key="2">
    <source>
        <dbReference type="EMBL" id="MBB5353522.1"/>
    </source>
</evidence>
<evidence type="ECO:0000256" key="1">
    <source>
        <dbReference type="SAM" id="Phobius"/>
    </source>
</evidence>
<comment type="caution">
    <text evidence="2">The sequence shown here is derived from an EMBL/GenBank/DDBJ whole genome shotgun (WGS) entry which is preliminary data.</text>
</comment>
<dbReference type="AlphaFoldDB" id="A0A840V6C6"/>
<feature type="transmembrane region" description="Helical" evidence="1">
    <location>
        <begin position="31"/>
        <end position="49"/>
    </location>
</feature>
<dbReference type="EMBL" id="JACHFD010000028">
    <property type="protein sequence ID" value="MBB5353522.1"/>
    <property type="molecule type" value="Genomic_DNA"/>
</dbReference>
<feature type="transmembrane region" description="Helical" evidence="1">
    <location>
        <begin position="70"/>
        <end position="90"/>
    </location>
</feature>
<evidence type="ECO:0000313" key="3">
    <source>
        <dbReference type="Proteomes" id="UP000557717"/>
    </source>
</evidence>
<dbReference type="Proteomes" id="UP000557717">
    <property type="component" value="Unassembled WGS sequence"/>
</dbReference>
<dbReference type="RefSeq" id="WP_184021509.1">
    <property type="nucleotide sequence ID" value="NZ_JACHFD010000028.1"/>
</dbReference>
<keyword evidence="1" id="KW-0812">Transmembrane</keyword>
<keyword evidence="1" id="KW-1133">Transmembrane helix</keyword>
<gene>
    <name evidence="2" type="ORF">HNR46_003783</name>
</gene>
<keyword evidence="3" id="KW-1185">Reference proteome</keyword>
<accession>A0A840V6C6</accession>
<organism evidence="2 3">
    <name type="scientific">Haloferula luteola</name>
    <dbReference type="NCBI Taxonomy" id="595692"/>
    <lineage>
        <taxon>Bacteria</taxon>
        <taxon>Pseudomonadati</taxon>
        <taxon>Verrucomicrobiota</taxon>
        <taxon>Verrucomicrobiia</taxon>
        <taxon>Verrucomicrobiales</taxon>
        <taxon>Verrucomicrobiaceae</taxon>
        <taxon>Haloferula</taxon>
    </lineage>
</organism>
<feature type="transmembrane region" description="Helical" evidence="1">
    <location>
        <begin position="96"/>
        <end position="119"/>
    </location>
</feature>